<dbReference type="GO" id="GO:0022904">
    <property type="term" value="P:respiratory electron transport chain"/>
    <property type="evidence" value="ECO:0007669"/>
    <property type="project" value="InterPro"/>
</dbReference>
<dbReference type="Pfam" id="PF01292">
    <property type="entry name" value="Ni_hydr_CYTB"/>
    <property type="match status" value="1"/>
</dbReference>
<evidence type="ECO:0000256" key="3">
    <source>
        <dbReference type="ARBA" id="ARBA00022692"/>
    </source>
</evidence>
<dbReference type="EMBL" id="FOWR01000020">
    <property type="protein sequence ID" value="SFP65883.1"/>
    <property type="molecule type" value="Genomic_DNA"/>
</dbReference>
<feature type="transmembrane region" description="Helical" evidence="6">
    <location>
        <begin position="35"/>
        <end position="53"/>
    </location>
</feature>
<evidence type="ECO:0000313" key="9">
    <source>
        <dbReference type="Proteomes" id="UP000182692"/>
    </source>
</evidence>
<organism evidence="8 9">
    <name type="scientific">Enterovibrio norvegicus DSM 15893</name>
    <dbReference type="NCBI Taxonomy" id="1121869"/>
    <lineage>
        <taxon>Bacteria</taxon>
        <taxon>Pseudomonadati</taxon>
        <taxon>Pseudomonadota</taxon>
        <taxon>Gammaproteobacteria</taxon>
        <taxon>Vibrionales</taxon>
        <taxon>Vibrionaceae</taxon>
        <taxon>Enterovibrio</taxon>
    </lineage>
</organism>
<dbReference type="RefSeq" id="WP_074927349.1">
    <property type="nucleotide sequence ID" value="NZ_FOWR01000020.1"/>
</dbReference>
<name>A0A1I5S528_9GAMM</name>
<protein>
    <submittedName>
        <fullName evidence="8">Cytochrome b</fullName>
    </submittedName>
</protein>
<evidence type="ECO:0000256" key="2">
    <source>
        <dbReference type="ARBA" id="ARBA00022475"/>
    </source>
</evidence>
<feature type="transmembrane region" description="Helical" evidence="6">
    <location>
        <begin position="12"/>
        <end position="29"/>
    </location>
</feature>
<evidence type="ECO:0000256" key="5">
    <source>
        <dbReference type="ARBA" id="ARBA00023136"/>
    </source>
</evidence>
<accession>A0A1I5S528</accession>
<keyword evidence="4 6" id="KW-1133">Transmembrane helix</keyword>
<dbReference type="Gene3D" id="1.20.950.20">
    <property type="entry name" value="Transmembrane di-heme cytochromes, Chain C"/>
    <property type="match status" value="1"/>
</dbReference>
<feature type="transmembrane region" description="Helical" evidence="6">
    <location>
        <begin position="134"/>
        <end position="155"/>
    </location>
</feature>
<evidence type="ECO:0000256" key="6">
    <source>
        <dbReference type="SAM" id="Phobius"/>
    </source>
</evidence>
<feature type="transmembrane region" description="Helical" evidence="6">
    <location>
        <begin position="186"/>
        <end position="203"/>
    </location>
</feature>
<evidence type="ECO:0000313" key="8">
    <source>
        <dbReference type="EMBL" id="SFP65883.1"/>
    </source>
</evidence>
<dbReference type="GO" id="GO:0005886">
    <property type="term" value="C:plasma membrane"/>
    <property type="evidence" value="ECO:0007669"/>
    <property type="project" value="UniProtKB-SubCell"/>
</dbReference>
<dbReference type="PANTHER" id="PTHR30485:SF2">
    <property type="entry name" value="BLL0597 PROTEIN"/>
    <property type="match status" value="1"/>
</dbReference>
<evidence type="ECO:0000259" key="7">
    <source>
        <dbReference type="Pfam" id="PF01292"/>
    </source>
</evidence>
<dbReference type="Proteomes" id="UP000182692">
    <property type="component" value="Unassembled WGS sequence"/>
</dbReference>
<evidence type="ECO:0000256" key="1">
    <source>
        <dbReference type="ARBA" id="ARBA00004651"/>
    </source>
</evidence>
<sequence length="204" mass="22789">MKIWDLPTRLYHWLQALLFTLLAITGFNATGPHELLGIALSGLLVWRILWGMFGSETSRFRQFLRSPNTVYRYMKGQHPHHGAGHNPAGGWMVIAMLSLLLTQCFVGMSMAGFFDAFLSDDSLLYDTDLLVTMHLYGAYLLVATVALHISAIIFYKRKGTPLVKAMITGTQKHLPRPISVFFRSNIRAGILLISVGGMFGMLLS</sequence>
<feature type="domain" description="Cytochrome b561 bacterial/Ni-hydrogenase" evidence="7">
    <location>
        <begin position="4"/>
        <end position="169"/>
    </location>
</feature>
<dbReference type="STRING" id="1121869.SAMN03084138_02779"/>
<dbReference type="InterPro" id="IPR011577">
    <property type="entry name" value="Cyt_b561_bac/Ni-Hgenase"/>
</dbReference>
<proteinExistence type="predicted"/>
<keyword evidence="3 6" id="KW-0812">Transmembrane</keyword>
<dbReference type="AlphaFoldDB" id="A0A1I5S528"/>
<dbReference type="GO" id="GO:0020037">
    <property type="term" value="F:heme binding"/>
    <property type="evidence" value="ECO:0007669"/>
    <property type="project" value="TreeGrafter"/>
</dbReference>
<comment type="subcellular location">
    <subcellularLocation>
        <location evidence="1">Cell membrane</location>
        <topology evidence="1">Multi-pass membrane protein</topology>
    </subcellularLocation>
</comment>
<keyword evidence="5 6" id="KW-0472">Membrane</keyword>
<evidence type="ECO:0000256" key="4">
    <source>
        <dbReference type="ARBA" id="ARBA00022989"/>
    </source>
</evidence>
<gene>
    <name evidence="8" type="ORF">SAMN03084138_02779</name>
</gene>
<feature type="transmembrane region" description="Helical" evidence="6">
    <location>
        <begin position="91"/>
        <end position="114"/>
    </location>
</feature>
<dbReference type="GO" id="GO:0009055">
    <property type="term" value="F:electron transfer activity"/>
    <property type="evidence" value="ECO:0007669"/>
    <property type="project" value="InterPro"/>
</dbReference>
<dbReference type="InterPro" id="IPR016174">
    <property type="entry name" value="Di-haem_cyt_TM"/>
</dbReference>
<reference evidence="8 9" key="1">
    <citation type="submission" date="2016-10" db="EMBL/GenBank/DDBJ databases">
        <authorList>
            <person name="de Groot N.N."/>
        </authorList>
    </citation>
    <scope>NUCLEOTIDE SEQUENCE [LARGE SCALE GENOMIC DNA]</scope>
    <source>
        <strain evidence="8 9">DSM 15893</strain>
    </source>
</reference>
<keyword evidence="2" id="KW-1003">Cell membrane</keyword>
<dbReference type="OrthoDB" id="196472at2"/>
<dbReference type="InterPro" id="IPR051542">
    <property type="entry name" value="Hydrogenase_cytochrome"/>
</dbReference>
<dbReference type="SUPFAM" id="SSF81342">
    <property type="entry name" value="Transmembrane di-heme cytochromes"/>
    <property type="match status" value="1"/>
</dbReference>
<dbReference type="PANTHER" id="PTHR30485">
    <property type="entry name" value="NI/FE-HYDROGENASE 1 B-TYPE CYTOCHROME SUBUNIT"/>
    <property type="match status" value="1"/>
</dbReference>
<dbReference type="GeneID" id="35870659"/>